<dbReference type="InterPro" id="IPR036097">
    <property type="entry name" value="HisK_dim/P_sf"/>
</dbReference>
<dbReference type="SMART" id="SM00388">
    <property type="entry name" value="HisKA"/>
    <property type="match status" value="1"/>
</dbReference>
<dbReference type="InterPro" id="IPR000700">
    <property type="entry name" value="PAS-assoc_C"/>
</dbReference>
<feature type="domain" description="Protein kinase" evidence="4">
    <location>
        <begin position="1"/>
        <end position="139"/>
    </location>
</feature>
<evidence type="ECO:0000259" key="5">
    <source>
        <dbReference type="PROSITE" id="PS50109"/>
    </source>
</evidence>
<reference evidence="8 9" key="1">
    <citation type="submission" date="2015-03" db="EMBL/GenBank/DDBJ databases">
        <title>Genome assembly of Sandaracinus amylolyticus DSM 53668.</title>
        <authorList>
            <person name="Sharma G."/>
            <person name="Subramanian S."/>
        </authorList>
    </citation>
    <scope>NUCLEOTIDE SEQUENCE [LARGE SCALE GENOMIC DNA]</scope>
    <source>
        <strain evidence="8 9">DSM 53668</strain>
    </source>
</reference>
<keyword evidence="9" id="KW-1185">Reference proteome</keyword>
<dbReference type="InterPro" id="IPR003661">
    <property type="entry name" value="HisK_dim/P_dom"/>
</dbReference>
<dbReference type="InterPro" id="IPR041664">
    <property type="entry name" value="AAA_16"/>
</dbReference>
<feature type="domain" description="PAS" evidence="6">
    <location>
        <begin position="1342"/>
        <end position="1412"/>
    </location>
</feature>
<dbReference type="InterPro" id="IPR027417">
    <property type="entry name" value="P-loop_NTPase"/>
</dbReference>
<dbReference type="SMART" id="SM00065">
    <property type="entry name" value="GAF"/>
    <property type="match status" value="1"/>
</dbReference>
<dbReference type="SMART" id="SM00387">
    <property type="entry name" value="HATPase_c"/>
    <property type="match status" value="1"/>
</dbReference>
<dbReference type="Pfam" id="PF00512">
    <property type="entry name" value="HisKA"/>
    <property type="match status" value="1"/>
</dbReference>
<dbReference type="PROSITE" id="PS50109">
    <property type="entry name" value="HIS_KIN"/>
    <property type="match status" value="1"/>
</dbReference>
<dbReference type="SUPFAM" id="SSF52540">
    <property type="entry name" value="P-loop containing nucleoside triphosphate hydrolases"/>
    <property type="match status" value="1"/>
</dbReference>
<dbReference type="PROSITE" id="PS50112">
    <property type="entry name" value="PAS"/>
    <property type="match status" value="1"/>
</dbReference>
<proteinExistence type="predicted"/>
<dbReference type="SUPFAM" id="SSF55781">
    <property type="entry name" value="GAF domain-like"/>
    <property type="match status" value="1"/>
</dbReference>
<evidence type="ECO:0000313" key="9">
    <source>
        <dbReference type="Proteomes" id="UP000034883"/>
    </source>
</evidence>
<dbReference type="InterPro" id="IPR003018">
    <property type="entry name" value="GAF"/>
</dbReference>
<dbReference type="PRINTS" id="PR00344">
    <property type="entry name" value="BCTRLSENSOR"/>
</dbReference>
<dbReference type="Gene3D" id="1.10.510.10">
    <property type="entry name" value="Transferase(Phosphotransferase) domain 1"/>
    <property type="match status" value="1"/>
</dbReference>
<feature type="domain" description="PAC" evidence="7">
    <location>
        <begin position="1415"/>
        <end position="1466"/>
    </location>
</feature>
<dbReference type="PANTHER" id="PTHR43642:SF1">
    <property type="entry name" value="HYBRID SIGNAL TRANSDUCTION HISTIDINE KINASE G"/>
    <property type="match status" value="1"/>
</dbReference>
<gene>
    <name evidence="8" type="ORF">DB32_008755</name>
</gene>
<dbReference type="Pfam" id="PF13191">
    <property type="entry name" value="AAA_16"/>
    <property type="match status" value="1"/>
</dbReference>
<dbReference type="NCBIfam" id="TIGR00229">
    <property type="entry name" value="sensory_box"/>
    <property type="match status" value="2"/>
</dbReference>
<dbReference type="SMART" id="SM00091">
    <property type="entry name" value="PAS"/>
    <property type="match status" value="2"/>
</dbReference>
<evidence type="ECO:0000259" key="6">
    <source>
        <dbReference type="PROSITE" id="PS50112"/>
    </source>
</evidence>
<dbReference type="Gene3D" id="1.10.287.130">
    <property type="match status" value="1"/>
</dbReference>
<evidence type="ECO:0000256" key="2">
    <source>
        <dbReference type="ARBA" id="ARBA00012438"/>
    </source>
</evidence>
<dbReference type="CDD" id="cd00082">
    <property type="entry name" value="HisKA"/>
    <property type="match status" value="1"/>
</dbReference>
<sequence>MHLRLHAEDVRVHGGDVVDLGTPFPPPPHRGPVAWRPWPSRQWPYLSPEQTGRLAVEIDQRSDLYSLGIILFELLTGRRPFSAADLPGWIHAHVAIPAPPPHLLVPAVPETLSRIVLRLLAKAPEDRYQSASGLQHDLMRCLESHRTRGVVEVFEPGRADRPPLPRLTAMLHGRDDELQRISAALERTSLEERPRVVIVSGPTGSGKSALVDRARRVAMLHGALFAAGKCDAGAEREPLRAAFQALDGLVAAALESNAWTHDELRARLDEALGLHAPMLVSRLPDLAQLLGERTPPAEAPAREAERRFLGTLARYLGVLATEAHPLVLFLDDLHWADAGTLKVLEHVATAPEAHHLLIIAAYRTIERAPTSPVESVGTRLRERGVDTMSIALRPLSQDAVARWIGDVLRRRPDEVGELAVTVHERTGGNPLFVAQFLDSLYAESLIRYDDAKKGWQWDLDAIRAKPYSDDVADLIASRIATLSPRTRDVLRRFAVQGASVDLATLSIVLRCSESELLPQLAEAISARLVARIGDEVRFLHDRVHQTAYELTPHAERLALHLETGRALLAKTPPDKVGTRIFEIVRHFDLAAPLLRDPEERAQAAYLDLLAGRTARASNDGRAAIAFLVRGIELLGEDPWEQRYALAFELQLSLARSRFLIGELGAAEELCVALTKRARTRVDLAAVHTLLAEPRLVRGAMGEATATCLEGLRALDVDLPAHPTDGEVDAEYDALLEALGPDPTRAILSLSRDVPVSDEARATQELLVALITPASYHDWNLVWLAACRGLAVAMREGVTSSSLGAFAAFALGLAVRRRRYADAFSIAEGTYRIAQRPEHAMHRARASFAFTALISYLQLPLRRCVELMRRELAAATVSGDLTYASFHAKHIADFRLVAGDPLDEIAADASEALELADRSGAPSVVTSMRSRLRMIDLVRGGTAVVPREPLVASGREVDQFHRVFHELVARFLRGDHEGAAIAGARARARLGAVLGFVLVPECRFYAALADTSMLDGPKDREHDEELGDGDGPTRVPVAVREDLDVLEALAGSQAETFGPRAALVAAEIARVEGRELDAERGYEDAVRGARAAGILHVEAIACEVAARFHRRRGLDTIADAYLVQAHDLYELWGARAKAHALAITIPALARRDERMRECPDVSGVLKASQAVTGALLLPDLHARLLEVAVESAGAQRGCLALVTPGGLLLAAARGHGASAFGELDRPIRAASLPLSVCDAAVRTRRAVMISDASGPHRYTFDPYFTAGQRRSVLCLPILRDDRATAILYLENDLVPGAFSASQLAVLDVLASQAAVSLENARLYSGLRQENAERRAAEARLQEREALLHAIFDNSTALITVKDLDGRFTLANRRFAEMVGLEPAQVVGKTDAHLFAESVAEAMRALDRRVVREDRVLESDDVIPHADGVHQYITERCPLRDENGAITAICTISTDVTSRQRSHEMLQRSMSLVEAALESTADGILVVDTEGRIVRFNRRFISMWRVPEDVLTARDDHRALKHVHDQLVAPEEFMARVRELYRSPEASGLETIRFKDGRVFERYSQPQRLNGEIVGRVWSFRDVTQRVQAQEQRDRLLAEEQRARTAAEAAVRMRDEFLSVASHELRTPLTSLQLAVQSLELRFQLSGMVEPDALMRVITVSKRQIRRLASLVTLLLDVSRFREGRLQLTLGEVDLHTVVNEVATLLGDELARSGSSLQVSAASDIGGPPVIGRWDALRIEQVVTNLMTNAIKFGRGEPIEITIERQDERAILKVRDRGIGIPREVKERLFAPFQRGVSSRHYGGLGLGLFITRVIVEAHGGCISLESEPDQGATFTVELPLAGPPREETSE</sequence>
<dbReference type="Pfam" id="PF13185">
    <property type="entry name" value="GAF_2"/>
    <property type="match status" value="1"/>
</dbReference>
<dbReference type="InterPro" id="IPR029016">
    <property type="entry name" value="GAF-like_dom_sf"/>
</dbReference>
<dbReference type="PROSITE" id="PS50011">
    <property type="entry name" value="PROTEIN_KINASE_DOM"/>
    <property type="match status" value="1"/>
</dbReference>
<dbReference type="PANTHER" id="PTHR43642">
    <property type="entry name" value="HYBRID SIGNAL TRANSDUCTION HISTIDINE KINASE G"/>
    <property type="match status" value="1"/>
</dbReference>
<keyword evidence="8" id="KW-0418">Kinase</keyword>
<dbReference type="Gene3D" id="3.30.450.20">
    <property type="entry name" value="PAS domain"/>
    <property type="match status" value="2"/>
</dbReference>
<dbReference type="Proteomes" id="UP000034883">
    <property type="component" value="Chromosome"/>
</dbReference>
<dbReference type="SUPFAM" id="SSF55785">
    <property type="entry name" value="PYP-like sensor domain (PAS domain)"/>
    <property type="match status" value="2"/>
</dbReference>
<dbReference type="InterPro" id="IPR011009">
    <property type="entry name" value="Kinase-like_dom_sf"/>
</dbReference>
<dbReference type="EC" id="2.7.13.3" evidence="2"/>
<evidence type="ECO:0000313" key="8">
    <source>
        <dbReference type="EMBL" id="AKF11606.1"/>
    </source>
</evidence>
<dbReference type="InterPro" id="IPR053159">
    <property type="entry name" value="Hybrid_Histidine_Kinase"/>
</dbReference>
<protein>
    <recommendedName>
        <fullName evidence="2">histidine kinase</fullName>
        <ecNumber evidence="2">2.7.13.3</ecNumber>
    </recommendedName>
</protein>
<dbReference type="InterPro" id="IPR013656">
    <property type="entry name" value="PAS_4"/>
</dbReference>
<dbReference type="GO" id="GO:0005524">
    <property type="term" value="F:ATP binding"/>
    <property type="evidence" value="ECO:0007669"/>
    <property type="project" value="InterPro"/>
</dbReference>
<dbReference type="Gene3D" id="3.30.565.10">
    <property type="entry name" value="Histidine kinase-like ATPase, C-terminal domain"/>
    <property type="match status" value="1"/>
</dbReference>
<dbReference type="CDD" id="cd00130">
    <property type="entry name" value="PAS"/>
    <property type="match status" value="1"/>
</dbReference>
<evidence type="ECO:0000259" key="4">
    <source>
        <dbReference type="PROSITE" id="PS50011"/>
    </source>
</evidence>
<dbReference type="Gene3D" id="3.30.450.40">
    <property type="match status" value="1"/>
</dbReference>
<dbReference type="EMBL" id="CP011125">
    <property type="protein sequence ID" value="AKF11606.1"/>
    <property type="molecule type" value="Genomic_DNA"/>
</dbReference>
<dbReference type="InterPro" id="IPR000014">
    <property type="entry name" value="PAS"/>
</dbReference>
<keyword evidence="8" id="KW-0808">Transferase</keyword>
<dbReference type="InterPro" id="IPR003594">
    <property type="entry name" value="HATPase_dom"/>
</dbReference>
<dbReference type="SUPFAM" id="SSF55874">
    <property type="entry name" value="ATPase domain of HSP90 chaperone/DNA topoisomerase II/histidine kinase"/>
    <property type="match status" value="1"/>
</dbReference>
<dbReference type="PROSITE" id="PS50113">
    <property type="entry name" value="PAC"/>
    <property type="match status" value="1"/>
</dbReference>
<comment type="catalytic activity">
    <reaction evidence="1">
        <text>ATP + protein L-histidine = ADP + protein N-phospho-L-histidine.</text>
        <dbReference type="EC" id="2.7.13.3"/>
    </reaction>
</comment>
<dbReference type="Gene3D" id="3.40.50.300">
    <property type="entry name" value="P-loop containing nucleotide triphosphate hydrolases"/>
    <property type="match status" value="1"/>
</dbReference>
<dbReference type="Pfam" id="PF08448">
    <property type="entry name" value="PAS_4"/>
    <property type="match status" value="1"/>
</dbReference>
<evidence type="ECO:0000259" key="7">
    <source>
        <dbReference type="PROSITE" id="PS50113"/>
    </source>
</evidence>
<dbReference type="KEGG" id="samy:DB32_008755"/>
<evidence type="ECO:0000256" key="1">
    <source>
        <dbReference type="ARBA" id="ARBA00000085"/>
    </source>
</evidence>
<dbReference type="SUPFAM" id="SSF56112">
    <property type="entry name" value="Protein kinase-like (PK-like)"/>
    <property type="match status" value="1"/>
</dbReference>
<organism evidence="8 9">
    <name type="scientific">Sandaracinus amylolyticus</name>
    <dbReference type="NCBI Taxonomy" id="927083"/>
    <lineage>
        <taxon>Bacteria</taxon>
        <taxon>Pseudomonadati</taxon>
        <taxon>Myxococcota</taxon>
        <taxon>Polyangia</taxon>
        <taxon>Polyangiales</taxon>
        <taxon>Sandaracinaceae</taxon>
        <taxon>Sandaracinus</taxon>
    </lineage>
</organism>
<dbReference type="SUPFAM" id="SSF47384">
    <property type="entry name" value="Homodimeric domain of signal transducing histidine kinase"/>
    <property type="match status" value="1"/>
</dbReference>
<feature type="domain" description="Histidine kinase" evidence="5">
    <location>
        <begin position="1618"/>
        <end position="1841"/>
    </location>
</feature>
<dbReference type="InterPro" id="IPR005467">
    <property type="entry name" value="His_kinase_dom"/>
</dbReference>
<dbReference type="STRING" id="927083.DB32_008755"/>
<dbReference type="Pfam" id="PF02518">
    <property type="entry name" value="HATPase_c"/>
    <property type="match status" value="1"/>
</dbReference>
<name>A0A0F6WAI4_9BACT</name>
<keyword evidence="3" id="KW-0597">Phosphoprotein</keyword>
<dbReference type="InterPro" id="IPR000719">
    <property type="entry name" value="Prot_kinase_dom"/>
</dbReference>
<dbReference type="InterPro" id="IPR035965">
    <property type="entry name" value="PAS-like_dom_sf"/>
</dbReference>
<dbReference type="InterPro" id="IPR004358">
    <property type="entry name" value="Sig_transdc_His_kin-like_C"/>
</dbReference>
<dbReference type="CDD" id="cd00075">
    <property type="entry name" value="HATPase"/>
    <property type="match status" value="1"/>
</dbReference>
<dbReference type="Pfam" id="PF12860">
    <property type="entry name" value="PAS_7"/>
    <property type="match status" value="1"/>
</dbReference>
<evidence type="ECO:0000256" key="3">
    <source>
        <dbReference type="ARBA" id="ARBA00022553"/>
    </source>
</evidence>
<dbReference type="InterPro" id="IPR036890">
    <property type="entry name" value="HATPase_C_sf"/>
</dbReference>
<dbReference type="GO" id="GO:0000155">
    <property type="term" value="F:phosphorelay sensor kinase activity"/>
    <property type="evidence" value="ECO:0007669"/>
    <property type="project" value="InterPro"/>
</dbReference>
<accession>A0A0F6WAI4</accession>